<dbReference type="AlphaFoldDB" id="A0A8H7RQU9"/>
<dbReference type="InterPro" id="IPR032460">
    <property type="entry name" value="Symplekin/Pta1_N"/>
</dbReference>
<dbReference type="GO" id="GO:0006397">
    <property type="term" value="P:mRNA processing"/>
    <property type="evidence" value="ECO:0007669"/>
    <property type="project" value="UniProtKB-KW"/>
</dbReference>
<evidence type="ECO:0000259" key="5">
    <source>
        <dbReference type="Pfam" id="PF11935"/>
    </source>
</evidence>
<evidence type="ECO:0000256" key="1">
    <source>
        <dbReference type="ARBA" id="ARBA00004123"/>
    </source>
</evidence>
<keyword evidence="2" id="KW-0507">mRNA processing</keyword>
<comment type="caution">
    <text evidence="6">The sequence shown here is derived from an EMBL/GenBank/DDBJ whole genome shotgun (WGS) entry which is preliminary data.</text>
</comment>
<evidence type="ECO:0000313" key="7">
    <source>
        <dbReference type="Proteomes" id="UP000650833"/>
    </source>
</evidence>
<dbReference type="Proteomes" id="UP000650833">
    <property type="component" value="Unassembled WGS sequence"/>
</dbReference>
<name>A0A8H7RQU9_9FUNG</name>
<feature type="domain" description="Symplekin/Pta1 N-terminal" evidence="5">
    <location>
        <begin position="59"/>
        <end position="249"/>
    </location>
</feature>
<keyword evidence="7" id="KW-1185">Reference proteome</keyword>
<dbReference type="Pfam" id="PF11935">
    <property type="entry name" value="SYMPK_PTA1_N"/>
    <property type="match status" value="1"/>
</dbReference>
<dbReference type="SUPFAM" id="SSF48371">
    <property type="entry name" value="ARM repeat"/>
    <property type="match status" value="1"/>
</dbReference>
<evidence type="ECO:0000256" key="3">
    <source>
        <dbReference type="ARBA" id="ARBA00023242"/>
    </source>
</evidence>
<dbReference type="GO" id="GO:0005847">
    <property type="term" value="C:mRNA cleavage and polyadenylation specificity factor complex"/>
    <property type="evidence" value="ECO:0007669"/>
    <property type="project" value="TreeGrafter"/>
</dbReference>
<comment type="subcellular location">
    <subcellularLocation>
        <location evidence="1">Nucleus</location>
    </subcellularLocation>
</comment>
<feature type="region of interest" description="Disordered" evidence="4">
    <location>
        <begin position="347"/>
        <end position="382"/>
    </location>
</feature>
<dbReference type="Gene3D" id="1.25.10.10">
    <property type="entry name" value="Leucine-rich Repeat Variant"/>
    <property type="match status" value="1"/>
</dbReference>
<evidence type="ECO:0000256" key="4">
    <source>
        <dbReference type="SAM" id="MobiDB-lite"/>
    </source>
</evidence>
<feature type="compositionally biased region" description="Basic and acidic residues" evidence="4">
    <location>
        <begin position="270"/>
        <end position="280"/>
    </location>
</feature>
<keyword evidence="3" id="KW-0539">Nucleus</keyword>
<evidence type="ECO:0000256" key="2">
    <source>
        <dbReference type="ARBA" id="ARBA00022664"/>
    </source>
</evidence>
<feature type="region of interest" description="Disordered" evidence="4">
    <location>
        <begin position="253"/>
        <end position="280"/>
    </location>
</feature>
<accession>A0A8H7RQU9</accession>
<dbReference type="EMBL" id="JAEPRC010000016">
    <property type="protein sequence ID" value="KAG2214998.1"/>
    <property type="molecule type" value="Genomic_DNA"/>
</dbReference>
<dbReference type="InterPro" id="IPR011989">
    <property type="entry name" value="ARM-like"/>
</dbReference>
<protein>
    <recommendedName>
        <fullName evidence="5">Symplekin/Pta1 N-terminal domain-containing protein</fullName>
    </recommendedName>
</protein>
<dbReference type="PANTHER" id="PTHR15245">
    <property type="entry name" value="SYMPLEKIN-RELATED"/>
    <property type="match status" value="1"/>
</dbReference>
<sequence>MEREQQLVQLREFDEEVQSQPENAQSYATKGFLETLSQLVEFGLEQEDDGTDNYKEELKVIKDSIRAFSTILPTLYRTVFQNEAETRLWELTRSIMTLVETKLVNHSNTGVRITAIKCLQIIVLLLSKSSQLRADHRLLNAQELEKEGQDVFNTIIELLKSDNESVLTATISCLTVIVKKRPQFLKPVVIAFTSWKNSKSKDDSPVMMRNVEKALKLAFMSLIKTEALSSQRTELISAFGSIGGNVAIFQRHQRAEESRRQKRAAQQQQHDSEREKRARTAEYVPIIPPLAPNILLNYDITQIPLQGIVDLCMTVLQTVPLEVMSERVSLLPAEGVTLAVTRPGFVRSTTPPYPPPPHQPQYNTNPRYKTEEQHSKEEEDLKKVKLENKLDSDEEMDDIVSAPQPVAYEPPVEEAKPKVQVLASVEERASQALRMQPYELAKRNNLSESDKKSMLKMSIQRILQAEKNFQSNVILSDNTRKTITNEATSTLNPALASTPATTTVSHSQNIWLLLVAKLITRGTNMHYMPTELKSEQDNATMNDIEEEDDKKMITTDDTDVDLRELLLDFIVQDFASRNDLALEWLHEEYLLDKRNQRLDAGYIPNYGYWFHKLLEKVIPTLDAKDRILTKVLLDAPELDEKVIDLIKQNLDSVPERFVPCVSTLRSLVTNRPTVRFMALQVLLDLCTHENDKMRRTSIVAVKKWNANQTEINQRVEAFSIEALNVLIQEKPATTPTTTTDDTADVNMTTDENTAWTEKDVVRHAELYFVLCTKRPSILKELFSVYIQASENVQKYIRLHMINMIRSLGMRSQDLIQLVREFPPGGETLVIRILIILCESKPPTREIISAVETISPLAEERSIDLKSLSPILTGQSLSSSAATTAAAISASASTSNDTSN</sequence>
<feature type="compositionally biased region" description="Basic and acidic residues" evidence="4">
    <location>
        <begin position="368"/>
        <end position="382"/>
    </location>
</feature>
<dbReference type="OrthoDB" id="331600at2759"/>
<dbReference type="InterPro" id="IPR021850">
    <property type="entry name" value="Symplekin/Pta1"/>
</dbReference>
<reference evidence="6" key="1">
    <citation type="submission" date="2020-12" db="EMBL/GenBank/DDBJ databases">
        <title>Metabolic potential, ecology and presence of endohyphal bacteria is reflected in genomic diversity of Mucoromycotina.</title>
        <authorList>
            <person name="Muszewska A."/>
            <person name="Okrasinska A."/>
            <person name="Steczkiewicz K."/>
            <person name="Drgas O."/>
            <person name="Orlowska M."/>
            <person name="Perlinska-Lenart U."/>
            <person name="Aleksandrzak-Piekarczyk T."/>
            <person name="Szatraj K."/>
            <person name="Zielenkiewicz U."/>
            <person name="Pilsyk S."/>
            <person name="Malc E."/>
            <person name="Mieczkowski P."/>
            <person name="Kruszewska J.S."/>
            <person name="Biernat P."/>
            <person name="Pawlowska J."/>
        </authorList>
    </citation>
    <scope>NUCLEOTIDE SEQUENCE</scope>
    <source>
        <strain evidence="6">CBS 226.32</strain>
    </source>
</reference>
<organism evidence="6 7">
    <name type="scientific">Mucor plumbeus</name>
    <dbReference type="NCBI Taxonomy" id="97098"/>
    <lineage>
        <taxon>Eukaryota</taxon>
        <taxon>Fungi</taxon>
        <taxon>Fungi incertae sedis</taxon>
        <taxon>Mucoromycota</taxon>
        <taxon>Mucoromycotina</taxon>
        <taxon>Mucoromycetes</taxon>
        <taxon>Mucorales</taxon>
        <taxon>Mucorineae</taxon>
        <taxon>Mucoraceae</taxon>
        <taxon>Mucor</taxon>
    </lineage>
</organism>
<gene>
    <name evidence="6" type="ORF">INT46_010809</name>
</gene>
<evidence type="ECO:0000313" key="6">
    <source>
        <dbReference type="EMBL" id="KAG2214998.1"/>
    </source>
</evidence>
<dbReference type="PANTHER" id="PTHR15245:SF20">
    <property type="entry name" value="SYMPLEKIN"/>
    <property type="match status" value="1"/>
</dbReference>
<proteinExistence type="predicted"/>
<dbReference type="InterPro" id="IPR016024">
    <property type="entry name" value="ARM-type_fold"/>
</dbReference>